<feature type="domain" description="Acyl-CoA oxidase/dehydrogenase middle" evidence="8">
    <location>
        <begin position="126"/>
        <end position="217"/>
    </location>
</feature>
<dbReference type="Pfam" id="PF02770">
    <property type="entry name" value="Acyl-CoA_dh_M"/>
    <property type="match status" value="1"/>
</dbReference>
<comment type="caution">
    <text evidence="10">The sequence shown here is derived from an EMBL/GenBank/DDBJ whole genome shotgun (WGS) entry which is preliminary data.</text>
</comment>
<evidence type="ECO:0000256" key="1">
    <source>
        <dbReference type="ARBA" id="ARBA00001974"/>
    </source>
</evidence>
<dbReference type="EMBL" id="SZNT01000309">
    <property type="protein sequence ID" value="TKH08998.1"/>
    <property type="molecule type" value="Genomic_DNA"/>
</dbReference>
<name>A0A9X9ERJ2_9BACI</name>
<gene>
    <name evidence="10" type="ORF">FC678_18625</name>
</gene>
<dbReference type="InterPro" id="IPR009075">
    <property type="entry name" value="AcylCo_DH/oxidase_C"/>
</dbReference>
<accession>A0A9X9ERJ2</accession>
<evidence type="ECO:0000259" key="7">
    <source>
        <dbReference type="Pfam" id="PF00441"/>
    </source>
</evidence>
<dbReference type="OrthoDB" id="9785203at2"/>
<feature type="domain" description="Acyl-CoA dehydrogenase/oxidase N-terminal" evidence="9">
    <location>
        <begin position="21"/>
        <end position="95"/>
    </location>
</feature>
<dbReference type="InterPro" id="IPR037069">
    <property type="entry name" value="AcylCoA_DH/ox_N_sf"/>
</dbReference>
<dbReference type="Pfam" id="PF02771">
    <property type="entry name" value="Acyl-CoA_dh_N"/>
    <property type="match status" value="1"/>
</dbReference>
<organism evidence="10 11">
    <name type="scientific">Peribacillus simplex</name>
    <dbReference type="NCBI Taxonomy" id="1478"/>
    <lineage>
        <taxon>Bacteria</taxon>
        <taxon>Bacillati</taxon>
        <taxon>Bacillota</taxon>
        <taxon>Bacilli</taxon>
        <taxon>Bacillales</taxon>
        <taxon>Bacillaceae</taxon>
        <taxon>Peribacillus</taxon>
    </lineage>
</organism>
<dbReference type="InterPro" id="IPR006091">
    <property type="entry name" value="Acyl-CoA_Oxase/DH_mid-dom"/>
</dbReference>
<dbReference type="AlphaFoldDB" id="A0A9X9ERJ2"/>
<evidence type="ECO:0000259" key="8">
    <source>
        <dbReference type="Pfam" id="PF02770"/>
    </source>
</evidence>
<keyword evidence="4 6" id="KW-0274">FAD</keyword>
<evidence type="ECO:0000256" key="5">
    <source>
        <dbReference type="ARBA" id="ARBA00023002"/>
    </source>
</evidence>
<sequence>MINLFIKTESQKAWLKKLYEVESKFKNNSAQIDELALFPKEHIQDLIRMGYTSSTLPKSYGGGGLKVYDMILLQETLASFDSATALSIGWNLGVIGDLFEQDSWTKPNLDFIAGEVLNGALVNRSVSEAQTGSPTRGGRPGTKAVKKGDYWVISGRKTYTTMSPVLTYFLVSAWIEERQKVGFFLLHKDLDGLYIDETWDVISMRGTGSHDLVLKDVKVDDSKLVELPEMPSGNRFNAWILHIPACYLGIAQAARDYAIHFANNYTPNSINAPISQLANVQQLLGEIDLELMKARHFLYSVAEAYDDESRRIHFTNELGAAKHIVTNAAITIVDKAMRIVGAKSLQRNNPLQRHYRDVRAGLHNPPMDDVTIKNLAKLAIEKTKSNLSGHPLLK</sequence>
<dbReference type="Gene3D" id="2.40.110.10">
    <property type="entry name" value="Butyryl-CoA Dehydrogenase, subunit A, domain 2"/>
    <property type="match status" value="1"/>
</dbReference>
<dbReference type="InterPro" id="IPR013786">
    <property type="entry name" value="AcylCoA_DH/ox_N"/>
</dbReference>
<dbReference type="Gene3D" id="1.10.540.10">
    <property type="entry name" value="Acyl-CoA dehydrogenase/oxidase, N-terminal domain"/>
    <property type="match status" value="1"/>
</dbReference>
<evidence type="ECO:0000256" key="6">
    <source>
        <dbReference type="RuleBase" id="RU362125"/>
    </source>
</evidence>
<dbReference type="Proteomes" id="UP000309170">
    <property type="component" value="Unassembled WGS sequence"/>
</dbReference>
<dbReference type="PANTHER" id="PTHR43884:SF25">
    <property type="entry name" value="ACYL-COA DEHYDROGENASE YDBM-RELATED"/>
    <property type="match status" value="1"/>
</dbReference>
<dbReference type="SUPFAM" id="SSF56645">
    <property type="entry name" value="Acyl-CoA dehydrogenase NM domain-like"/>
    <property type="match status" value="1"/>
</dbReference>
<reference evidence="10 11" key="1">
    <citation type="journal article" date="2019" name="Environ. Microbiol.">
        <title>An active ?-lactamase is a part of an orchestrated cell wall stress resistance network of Bacillus subtilis and related rhizosphere species.</title>
        <authorList>
            <person name="Bucher T."/>
            <person name="Keren-Paz A."/>
            <person name="Hausser J."/>
            <person name="Olender T."/>
            <person name="Cytryn E."/>
            <person name="Kolodkin-Gal I."/>
        </authorList>
    </citation>
    <scope>NUCLEOTIDE SEQUENCE [LARGE SCALE GENOMIC DNA]</scope>
    <source>
        <strain evidence="10 11">I4</strain>
    </source>
</reference>
<dbReference type="CDD" id="cd00567">
    <property type="entry name" value="ACAD"/>
    <property type="match status" value="1"/>
</dbReference>
<comment type="cofactor">
    <cofactor evidence="1 6">
        <name>FAD</name>
        <dbReference type="ChEBI" id="CHEBI:57692"/>
    </cofactor>
</comment>
<keyword evidence="3 6" id="KW-0285">Flavoprotein</keyword>
<dbReference type="PANTHER" id="PTHR43884">
    <property type="entry name" value="ACYL-COA DEHYDROGENASE"/>
    <property type="match status" value="1"/>
</dbReference>
<comment type="similarity">
    <text evidence="2 6">Belongs to the acyl-CoA dehydrogenase family.</text>
</comment>
<evidence type="ECO:0000256" key="3">
    <source>
        <dbReference type="ARBA" id="ARBA00022630"/>
    </source>
</evidence>
<evidence type="ECO:0000256" key="4">
    <source>
        <dbReference type="ARBA" id="ARBA00022827"/>
    </source>
</evidence>
<keyword evidence="5 6" id="KW-0560">Oxidoreductase</keyword>
<dbReference type="InterPro" id="IPR046373">
    <property type="entry name" value="Acyl-CoA_Oxase/DH_mid-dom_sf"/>
</dbReference>
<feature type="domain" description="Acyl-CoA dehydrogenase/oxidase C-terminal" evidence="7">
    <location>
        <begin position="243"/>
        <end position="360"/>
    </location>
</feature>
<dbReference type="SUPFAM" id="SSF47203">
    <property type="entry name" value="Acyl-CoA dehydrogenase C-terminal domain-like"/>
    <property type="match status" value="1"/>
</dbReference>
<dbReference type="GO" id="GO:0003995">
    <property type="term" value="F:acyl-CoA dehydrogenase activity"/>
    <property type="evidence" value="ECO:0007669"/>
    <property type="project" value="TreeGrafter"/>
</dbReference>
<dbReference type="GO" id="GO:0050660">
    <property type="term" value="F:flavin adenine dinucleotide binding"/>
    <property type="evidence" value="ECO:0007669"/>
    <property type="project" value="InterPro"/>
</dbReference>
<protein>
    <submittedName>
        <fullName evidence="10">Acyl-CoA dehydrogenase</fullName>
    </submittedName>
</protein>
<dbReference type="RefSeq" id="WP_137018427.1">
    <property type="nucleotide sequence ID" value="NZ_SZNS01000036.1"/>
</dbReference>
<dbReference type="InterPro" id="IPR036250">
    <property type="entry name" value="AcylCo_DH-like_C"/>
</dbReference>
<dbReference type="Pfam" id="PF00441">
    <property type="entry name" value="Acyl-CoA_dh_1"/>
    <property type="match status" value="1"/>
</dbReference>
<evidence type="ECO:0000259" key="9">
    <source>
        <dbReference type="Pfam" id="PF02771"/>
    </source>
</evidence>
<evidence type="ECO:0000313" key="10">
    <source>
        <dbReference type="EMBL" id="TKH08998.1"/>
    </source>
</evidence>
<dbReference type="PIRSF" id="PIRSF016578">
    <property type="entry name" value="HsaA"/>
    <property type="match status" value="1"/>
</dbReference>
<proteinExistence type="inferred from homology"/>
<evidence type="ECO:0000256" key="2">
    <source>
        <dbReference type="ARBA" id="ARBA00009347"/>
    </source>
</evidence>
<evidence type="ECO:0000313" key="11">
    <source>
        <dbReference type="Proteomes" id="UP000309170"/>
    </source>
</evidence>
<dbReference type="InterPro" id="IPR009100">
    <property type="entry name" value="AcylCoA_DH/oxidase_NM_dom_sf"/>
</dbReference>
<dbReference type="Gene3D" id="1.20.140.10">
    <property type="entry name" value="Butyryl-CoA Dehydrogenase, subunit A, domain 3"/>
    <property type="match status" value="1"/>
</dbReference>